<dbReference type="EMBL" id="AVOT02011007">
    <property type="protein sequence ID" value="MBW0491292.1"/>
    <property type="molecule type" value="Genomic_DNA"/>
</dbReference>
<evidence type="ECO:0008006" key="3">
    <source>
        <dbReference type="Google" id="ProtNLM"/>
    </source>
</evidence>
<dbReference type="AlphaFoldDB" id="A0A9Q3H4Y5"/>
<protein>
    <recommendedName>
        <fullName evidence="3">Reverse transcriptase Ty1/copia-type domain-containing protein</fullName>
    </recommendedName>
</protein>
<dbReference type="PANTHER" id="PTHR11439:SF483">
    <property type="entry name" value="PEPTIDE SYNTHASE GLIP-LIKE, PUTATIVE (AFU_ORTHOLOGUE AFUA_3G12920)-RELATED"/>
    <property type="match status" value="1"/>
</dbReference>
<proteinExistence type="predicted"/>
<organism evidence="1 2">
    <name type="scientific">Austropuccinia psidii MF-1</name>
    <dbReference type="NCBI Taxonomy" id="1389203"/>
    <lineage>
        <taxon>Eukaryota</taxon>
        <taxon>Fungi</taxon>
        <taxon>Dikarya</taxon>
        <taxon>Basidiomycota</taxon>
        <taxon>Pucciniomycotina</taxon>
        <taxon>Pucciniomycetes</taxon>
        <taxon>Pucciniales</taxon>
        <taxon>Sphaerophragmiaceae</taxon>
        <taxon>Austropuccinia</taxon>
    </lineage>
</organism>
<evidence type="ECO:0000313" key="1">
    <source>
        <dbReference type="EMBL" id="MBW0491292.1"/>
    </source>
</evidence>
<dbReference type="OrthoDB" id="3344688at2759"/>
<evidence type="ECO:0000313" key="2">
    <source>
        <dbReference type="Proteomes" id="UP000765509"/>
    </source>
</evidence>
<keyword evidence="2" id="KW-1185">Reference proteome</keyword>
<dbReference type="PANTHER" id="PTHR11439">
    <property type="entry name" value="GAG-POL-RELATED RETROTRANSPOSON"/>
    <property type="match status" value="1"/>
</dbReference>
<reference evidence="1" key="1">
    <citation type="submission" date="2021-03" db="EMBL/GenBank/DDBJ databases">
        <title>Draft genome sequence of rust myrtle Austropuccinia psidii MF-1, a brazilian biotype.</title>
        <authorList>
            <person name="Quecine M.C."/>
            <person name="Pachon D.M.R."/>
            <person name="Bonatelli M.L."/>
            <person name="Correr F.H."/>
            <person name="Franceschini L.M."/>
            <person name="Leite T.F."/>
            <person name="Margarido G.R.A."/>
            <person name="Almeida C.A."/>
            <person name="Ferrarezi J.A."/>
            <person name="Labate C.A."/>
        </authorList>
    </citation>
    <scope>NUCLEOTIDE SEQUENCE</scope>
    <source>
        <strain evidence="1">MF-1</strain>
    </source>
</reference>
<accession>A0A9Q3H4Y5</accession>
<dbReference type="Proteomes" id="UP000765509">
    <property type="component" value="Unassembled WGS sequence"/>
</dbReference>
<sequence>MNDILRAYPRAIVQHDCHLPPMLSTTPTEEVVMMEATAFRSVVGSLAYLVSGSRPDLAFAGNYLARHSITPMVAYWELLDLVVGYLLKTCGHRVVLKPGEFSLNLWGGDLEQFQSGFMLKLRDAPILWGSKNESMVALSTCAMEYTTLFDSTQHLVQAINQLMQLNQEF</sequence>
<gene>
    <name evidence="1" type="ORF">O181_031007</name>
</gene>
<comment type="caution">
    <text evidence="1">The sequence shown here is derived from an EMBL/GenBank/DDBJ whole genome shotgun (WGS) entry which is preliminary data.</text>
</comment>
<name>A0A9Q3H4Y5_9BASI</name>